<dbReference type="AlphaFoldDB" id="A0AAU7TA65"/>
<dbReference type="PANTHER" id="PTHR35525">
    <property type="entry name" value="BLL6575 PROTEIN"/>
    <property type="match status" value="1"/>
</dbReference>
<dbReference type="Pfam" id="PF11706">
    <property type="entry name" value="zf-CGNR"/>
    <property type="match status" value="1"/>
</dbReference>
<name>A0AAU7TA65_9ACTN</name>
<dbReference type="Pfam" id="PF07336">
    <property type="entry name" value="ABATE"/>
    <property type="match status" value="1"/>
</dbReference>
<protein>
    <submittedName>
        <fullName evidence="2">CGNR zinc finger domain-containing protein</fullName>
    </submittedName>
</protein>
<evidence type="ECO:0000313" key="2">
    <source>
        <dbReference type="EMBL" id="XBV23566.1"/>
    </source>
</evidence>
<dbReference type="SUPFAM" id="SSF160904">
    <property type="entry name" value="Jann2411-like"/>
    <property type="match status" value="1"/>
</dbReference>
<dbReference type="RefSeq" id="WP_350276397.1">
    <property type="nucleotide sequence ID" value="NZ_CP158165.1"/>
</dbReference>
<reference evidence="2" key="1">
    <citation type="submission" date="2024-06" db="EMBL/GenBank/DDBJ databases">
        <title>Kribbella sp. strain HUAS MG21 genome sequences.</title>
        <authorList>
            <person name="Mo P."/>
        </authorList>
    </citation>
    <scope>NUCLEOTIDE SEQUENCE</scope>
    <source>
        <strain evidence="2">HUAS MG21</strain>
    </source>
</reference>
<dbReference type="InterPro" id="IPR010852">
    <property type="entry name" value="ABATE"/>
</dbReference>
<organism evidence="2">
    <name type="scientific">Kribbella sp. HUAS MG21</name>
    <dbReference type="NCBI Taxonomy" id="3160966"/>
    <lineage>
        <taxon>Bacteria</taxon>
        <taxon>Bacillati</taxon>
        <taxon>Actinomycetota</taxon>
        <taxon>Actinomycetes</taxon>
        <taxon>Propionibacteriales</taxon>
        <taxon>Kribbellaceae</taxon>
        <taxon>Kribbella</taxon>
    </lineage>
</organism>
<accession>A0AAU7TA65</accession>
<dbReference type="InterPro" id="IPR021005">
    <property type="entry name" value="Znf_CGNR"/>
</dbReference>
<dbReference type="PANTHER" id="PTHR35525:SF3">
    <property type="entry name" value="BLL6575 PROTEIN"/>
    <property type="match status" value="1"/>
</dbReference>
<dbReference type="EMBL" id="CP158165">
    <property type="protein sequence ID" value="XBV23566.1"/>
    <property type="molecule type" value="Genomic_DNA"/>
</dbReference>
<evidence type="ECO:0000259" key="1">
    <source>
        <dbReference type="Pfam" id="PF11706"/>
    </source>
</evidence>
<feature type="domain" description="Zinc finger CGNR" evidence="1">
    <location>
        <begin position="153"/>
        <end position="192"/>
    </location>
</feature>
<dbReference type="InterPro" id="IPR023286">
    <property type="entry name" value="ABATE_dom_sf"/>
</dbReference>
<sequence length="193" mass="21196">MSAVSAPLLGEPLPIELANTAYAVRGEPREGLDTVEALADWLEANNDRLPWKLSPQDLAALGDFELTAARELRDAIRTVASAITDDDTDGAAPSGGAIETINHHARWAPQWQELQWEAEPAARVRSAAPPVTATFSYIAQAAIELFVRQRADLRACQGPGCVLFYLQDRPQRRWCSAACGNRARAARHYARHR</sequence>
<dbReference type="Gene3D" id="1.10.3300.10">
    <property type="entry name" value="Jann2411-like domain"/>
    <property type="match status" value="1"/>
</dbReference>
<gene>
    <name evidence="2" type="ORF">ABN611_33980</name>
</gene>
<proteinExistence type="predicted"/>